<dbReference type="InterPro" id="IPR003378">
    <property type="entry name" value="Fringe-like_glycosylTrfase"/>
</dbReference>
<feature type="domain" description="Fringe-like glycosyltransferase" evidence="11">
    <location>
        <begin position="277"/>
        <end position="392"/>
    </location>
</feature>
<dbReference type="Pfam" id="PF02434">
    <property type="entry name" value="Fringe"/>
    <property type="match status" value="1"/>
</dbReference>
<gene>
    <name evidence="12" type="ORF">C8A05DRAFT_44704</name>
</gene>
<reference evidence="12" key="2">
    <citation type="submission" date="2023-05" db="EMBL/GenBank/DDBJ databases">
        <authorList>
            <consortium name="Lawrence Berkeley National Laboratory"/>
            <person name="Steindorff A."/>
            <person name="Hensen N."/>
            <person name="Bonometti L."/>
            <person name="Westerberg I."/>
            <person name="Brannstrom I.O."/>
            <person name="Guillou S."/>
            <person name="Cros-Aarteil S."/>
            <person name="Calhoun S."/>
            <person name="Haridas S."/>
            <person name="Kuo A."/>
            <person name="Mondo S."/>
            <person name="Pangilinan J."/>
            <person name="Riley R."/>
            <person name="Labutti K."/>
            <person name="Andreopoulos B."/>
            <person name="Lipzen A."/>
            <person name="Chen C."/>
            <person name="Yanf M."/>
            <person name="Daum C."/>
            <person name="Ng V."/>
            <person name="Clum A."/>
            <person name="Ohm R."/>
            <person name="Martin F."/>
            <person name="Silar P."/>
            <person name="Natvig D."/>
            <person name="Lalanne C."/>
            <person name="Gautier V."/>
            <person name="Ament-Velasquez S.L."/>
            <person name="Kruys A."/>
            <person name="Hutchinson M.I."/>
            <person name="Powell A.J."/>
            <person name="Barry K."/>
            <person name="Miller A.N."/>
            <person name="Grigoriev I.V."/>
            <person name="Debuchy R."/>
            <person name="Gladieux P."/>
            <person name="Thoren M.H."/>
            <person name="Johannesson H."/>
        </authorList>
    </citation>
    <scope>NUCLEOTIDE SEQUENCE</scope>
    <source>
        <strain evidence="12">CBS 103.79</strain>
    </source>
</reference>
<dbReference type="PANTHER" id="PTHR10811">
    <property type="entry name" value="FRINGE-RELATED"/>
    <property type="match status" value="1"/>
</dbReference>
<reference evidence="12" key="1">
    <citation type="journal article" date="2023" name="Mol. Phylogenet. Evol.">
        <title>Genome-scale phylogeny and comparative genomics of the fungal order Sordariales.</title>
        <authorList>
            <person name="Hensen N."/>
            <person name="Bonometti L."/>
            <person name="Westerberg I."/>
            <person name="Brannstrom I.O."/>
            <person name="Guillou S."/>
            <person name="Cros-Aarteil S."/>
            <person name="Calhoun S."/>
            <person name="Haridas S."/>
            <person name="Kuo A."/>
            <person name="Mondo S."/>
            <person name="Pangilinan J."/>
            <person name="Riley R."/>
            <person name="LaButti K."/>
            <person name="Andreopoulos B."/>
            <person name="Lipzen A."/>
            <person name="Chen C."/>
            <person name="Yan M."/>
            <person name="Daum C."/>
            <person name="Ng V."/>
            <person name="Clum A."/>
            <person name="Steindorff A."/>
            <person name="Ohm R.A."/>
            <person name="Martin F."/>
            <person name="Silar P."/>
            <person name="Natvig D.O."/>
            <person name="Lalanne C."/>
            <person name="Gautier V."/>
            <person name="Ament-Velasquez S.L."/>
            <person name="Kruys A."/>
            <person name="Hutchinson M.I."/>
            <person name="Powell A.J."/>
            <person name="Barry K."/>
            <person name="Miller A.N."/>
            <person name="Grigoriev I.V."/>
            <person name="Debuchy R."/>
            <person name="Gladieux P."/>
            <person name="Hiltunen Thoren M."/>
            <person name="Johannesson H."/>
        </authorList>
    </citation>
    <scope>NUCLEOTIDE SEQUENCE</scope>
    <source>
        <strain evidence="12">CBS 103.79</strain>
    </source>
</reference>
<dbReference type="AlphaFoldDB" id="A0AAN6MJH0"/>
<name>A0AAN6MJH0_9PEZI</name>
<evidence type="ECO:0000313" key="12">
    <source>
        <dbReference type="EMBL" id="KAK3901695.1"/>
    </source>
</evidence>
<proteinExistence type="predicted"/>
<dbReference type="GO" id="GO:0012505">
    <property type="term" value="C:endomembrane system"/>
    <property type="evidence" value="ECO:0007669"/>
    <property type="project" value="UniProtKB-SubCell"/>
</dbReference>
<dbReference type="Gene3D" id="3.90.550.50">
    <property type="match status" value="1"/>
</dbReference>
<evidence type="ECO:0000313" key="13">
    <source>
        <dbReference type="Proteomes" id="UP001303889"/>
    </source>
</evidence>
<evidence type="ECO:0000256" key="1">
    <source>
        <dbReference type="ARBA" id="ARBA00004606"/>
    </source>
</evidence>
<dbReference type="FunFam" id="3.90.550.50:FF:000036">
    <property type="entry name" value="Putative glycosyltransferase family 31 protein"/>
    <property type="match status" value="1"/>
</dbReference>
<keyword evidence="5" id="KW-0735">Signal-anchor</keyword>
<evidence type="ECO:0000256" key="5">
    <source>
        <dbReference type="ARBA" id="ARBA00022968"/>
    </source>
</evidence>
<comment type="caution">
    <text evidence="12">The sequence shown here is derived from an EMBL/GenBank/DDBJ whole genome shotgun (WGS) entry which is preliminary data.</text>
</comment>
<keyword evidence="2" id="KW-0328">Glycosyltransferase</keyword>
<sequence>MGATISPPHRCFSMRNPFARVLILTFAMIAVGGFFLRSDLDVQSALLKTAATAREAISLQSPLRHAEPGGRRGGAGGLGEQDHIGADAPKPSLVTENMTCGYDMDRLQQWQKLYRLQETFEYTKRYVQVSRQNISRKSVTNLDQSFLTDAVAVVDVNKQYETEECPEPLVVPVTMSPFPATANASEFMFGVSTTYKRFTDLRTSPINEWTYWLTDGKGNSNGGLLILLLLDASDSELEDAYNKLTRLGIDVDVYRSDASLIMAARYLAIVPKLYQHPERGTRKWLVICDDDTFFPSFQALADRFAEYDHQKAMYIGTFSEDVNNIRRHGSQAFGGAGVFLSVPTAKLVAENFEACKSDEKIAEANTGWGPQGDILLRKCIYENSEVRLTLLNDLWQLDLFGDPSGFYESGIKPLSLHHYRGGIWHIAHPWHYTKIAHVCGEDCTLQRFQTADDFVISNGFSVAYYPRGIDFDLDQFEATFHSAPENTGWNLDFILGPQRKSLHKTGRKISWDLQEAHLNEDGSVTQVYISKHDDWRWKNPDGTPMNDRDGIVELVWLPERHE</sequence>
<evidence type="ECO:0000256" key="6">
    <source>
        <dbReference type="ARBA" id="ARBA00022989"/>
    </source>
</evidence>
<dbReference type="GO" id="GO:0016757">
    <property type="term" value="F:glycosyltransferase activity"/>
    <property type="evidence" value="ECO:0007669"/>
    <property type="project" value="UniProtKB-KW"/>
</dbReference>
<evidence type="ECO:0000256" key="3">
    <source>
        <dbReference type="ARBA" id="ARBA00022679"/>
    </source>
</evidence>
<evidence type="ECO:0000256" key="10">
    <source>
        <dbReference type="SAM" id="Phobius"/>
    </source>
</evidence>
<protein>
    <recommendedName>
        <fullName evidence="11">Fringe-like glycosyltransferase domain-containing protein</fullName>
    </recommendedName>
</protein>
<feature type="transmembrane region" description="Helical" evidence="10">
    <location>
        <begin position="18"/>
        <end position="36"/>
    </location>
</feature>
<organism evidence="12 13">
    <name type="scientific">Staphylotrichum tortipilum</name>
    <dbReference type="NCBI Taxonomy" id="2831512"/>
    <lineage>
        <taxon>Eukaryota</taxon>
        <taxon>Fungi</taxon>
        <taxon>Dikarya</taxon>
        <taxon>Ascomycota</taxon>
        <taxon>Pezizomycotina</taxon>
        <taxon>Sordariomycetes</taxon>
        <taxon>Sordariomycetidae</taxon>
        <taxon>Sordariales</taxon>
        <taxon>Chaetomiaceae</taxon>
        <taxon>Staphylotrichum</taxon>
    </lineage>
</organism>
<keyword evidence="4 10" id="KW-0812">Transmembrane</keyword>
<evidence type="ECO:0000256" key="9">
    <source>
        <dbReference type="SAM" id="MobiDB-lite"/>
    </source>
</evidence>
<dbReference type="Proteomes" id="UP001303889">
    <property type="component" value="Unassembled WGS sequence"/>
</dbReference>
<comment type="subcellular location">
    <subcellularLocation>
        <location evidence="8">Endomembrane system</location>
        <topology evidence="8">Single-pass membrane protein</topology>
    </subcellularLocation>
    <subcellularLocation>
        <location evidence="1">Membrane</location>
        <topology evidence="1">Single-pass type II membrane protein</topology>
    </subcellularLocation>
</comment>
<keyword evidence="7 10" id="KW-0472">Membrane</keyword>
<evidence type="ECO:0000256" key="7">
    <source>
        <dbReference type="ARBA" id="ARBA00023136"/>
    </source>
</evidence>
<evidence type="ECO:0000259" key="11">
    <source>
        <dbReference type="Pfam" id="PF02434"/>
    </source>
</evidence>
<accession>A0AAN6MJH0</accession>
<keyword evidence="13" id="KW-1185">Reference proteome</keyword>
<dbReference type="GO" id="GO:0016020">
    <property type="term" value="C:membrane"/>
    <property type="evidence" value="ECO:0007669"/>
    <property type="project" value="UniProtKB-SubCell"/>
</dbReference>
<dbReference type="EMBL" id="MU855561">
    <property type="protein sequence ID" value="KAK3901695.1"/>
    <property type="molecule type" value="Genomic_DNA"/>
</dbReference>
<keyword evidence="6 10" id="KW-1133">Transmembrane helix</keyword>
<feature type="region of interest" description="Disordered" evidence="9">
    <location>
        <begin position="61"/>
        <end position="89"/>
    </location>
</feature>
<evidence type="ECO:0000256" key="8">
    <source>
        <dbReference type="ARBA" id="ARBA00037847"/>
    </source>
</evidence>
<evidence type="ECO:0000256" key="4">
    <source>
        <dbReference type="ARBA" id="ARBA00022692"/>
    </source>
</evidence>
<keyword evidence="3" id="KW-0808">Transferase</keyword>
<evidence type="ECO:0000256" key="2">
    <source>
        <dbReference type="ARBA" id="ARBA00022676"/>
    </source>
</evidence>